<dbReference type="RefSeq" id="WP_388006819.1">
    <property type="nucleotide sequence ID" value="NZ_JBHUEE010000005.1"/>
</dbReference>
<comment type="caution">
    <text evidence="2">The sequence shown here is derived from an EMBL/GenBank/DDBJ whole genome shotgun (WGS) entry which is preliminary data.</text>
</comment>
<keyword evidence="1" id="KW-1133">Transmembrane helix</keyword>
<feature type="transmembrane region" description="Helical" evidence="1">
    <location>
        <begin position="453"/>
        <end position="474"/>
    </location>
</feature>
<evidence type="ECO:0008006" key="4">
    <source>
        <dbReference type="Google" id="ProtNLM"/>
    </source>
</evidence>
<feature type="transmembrane region" description="Helical" evidence="1">
    <location>
        <begin position="423"/>
        <end position="441"/>
    </location>
</feature>
<feature type="transmembrane region" description="Helical" evidence="1">
    <location>
        <begin position="232"/>
        <end position="251"/>
    </location>
</feature>
<evidence type="ECO:0000313" key="2">
    <source>
        <dbReference type="EMBL" id="MFD1718470.1"/>
    </source>
</evidence>
<feature type="transmembrane region" description="Helical" evidence="1">
    <location>
        <begin position="200"/>
        <end position="220"/>
    </location>
</feature>
<evidence type="ECO:0000256" key="1">
    <source>
        <dbReference type="SAM" id="Phobius"/>
    </source>
</evidence>
<keyword evidence="1" id="KW-0812">Transmembrane</keyword>
<proteinExistence type="predicted"/>
<protein>
    <recommendedName>
        <fullName evidence="4">ABC transporter permease</fullName>
    </recommendedName>
</protein>
<organism evidence="2 3">
    <name type="scientific">Georgenia deserti</name>
    <dbReference type="NCBI Taxonomy" id="2093781"/>
    <lineage>
        <taxon>Bacteria</taxon>
        <taxon>Bacillati</taxon>
        <taxon>Actinomycetota</taxon>
        <taxon>Actinomycetes</taxon>
        <taxon>Micrococcales</taxon>
        <taxon>Bogoriellaceae</taxon>
        <taxon>Georgenia</taxon>
    </lineage>
</organism>
<keyword evidence="3" id="KW-1185">Reference proteome</keyword>
<feature type="transmembrane region" description="Helical" evidence="1">
    <location>
        <begin position="56"/>
        <end position="78"/>
    </location>
</feature>
<dbReference type="EMBL" id="JBHUEE010000005">
    <property type="protein sequence ID" value="MFD1718470.1"/>
    <property type="molecule type" value="Genomic_DNA"/>
</dbReference>
<accession>A0ABW4L4S9</accession>
<feature type="transmembrane region" description="Helical" evidence="1">
    <location>
        <begin position="295"/>
        <end position="316"/>
    </location>
</feature>
<gene>
    <name evidence="2" type="ORF">ACFSE6_11525</name>
</gene>
<name>A0ABW4L4S9_9MICO</name>
<feature type="transmembrane region" description="Helical" evidence="1">
    <location>
        <begin position="263"/>
        <end position="289"/>
    </location>
</feature>
<feature type="transmembrane region" description="Helical" evidence="1">
    <location>
        <begin position="366"/>
        <end position="384"/>
    </location>
</feature>
<sequence length="570" mass="60360">MQSSLATYFVLAGVLVPSQAAVFALYITGQVGESNGNLWAQIPDAMRELAPAVSEHGWTVLAILATLIVAITVSLHQVSRRMDGLMAKDRGRTVVSADVRARAWLEWTLVAEFVAALSCAALALMTGIAGIWSIAGAGGVLLFAAAILLMLWGLLTAVRSLAAVNKRDHIGHALGRAQRRSVLAGRRPRVEQASRFHRQWAATLWWVALLAIAPVCWAAGRNAPTNAKLQILALWLPALGVIVWSLTRTFCSGSARRTGATRTFMTGGAVMLGTVPASVFIGLMAALFPATPHEMRAVVALGVTLWVIVLGTLLALGESGSGPLRVIAREGLGLNTVPKRALRHARRARLGPLNPSRCTSGTKVRLAGVLVATAIGTVVLPVMSITGSSANSTVDAGTWVVGELLVLVPIAFFVLGHRGPARATGLVLLYAQPLLLSILLFDHIEADSFSQRAAATVAFATVMFAVVAVCSGTGPREVLDRLPSWLFAAPALFVASKVRKGRNARARLLDDPSISTPGRTVTGCGDGGCGTRPRDFDDDWFVARHTVVPRTAHARSIARSALSPSRPRPF</sequence>
<dbReference type="Proteomes" id="UP001597277">
    <property type="component" value="Unassembled WGS sequence"/>
</dbReference>
<feature type="transmembrane region" description="Helical" evidence="1">
    <location>
        <begin position="396"/>
        <end position="416"/>
    </location>
</feature>
<evidence type="ECO:0000313" key="3">
    <source>
        <dbReference type="Proteomes" id="UP001597277"/>
    </source>
</evidence>
<feature type="transmembrane region" description="Helical" evidence="1">
    <location>
        <begin position="109"/>
        <end position="134"/>
    </location>
</feature>
<keyword evidence="1" id="KW-0472">Membrane</keyword>
<feature type="transmembrane region" description="Helical" evidence="1">
    <location>
        <begin position="140"/>
        <end position="158"/>
    </location>
</feature>
<reference evidence="3" key="1">
    <citation type="journal article" date="2019" name="Int. J. Syst. Evol. Microbiol.">
        <title>The Global Catalogue of Microorganisms (GCM) 10K type strain sequencing project: providing services to taxonomists for standard genome sequencing and annotation.</title>
        <authorList>
            <consortium name="The Broad Institute Genomics Platform"/>
            <consortium name="The Broad Institute Genome Sequencing Center for Infectious Disease"/>
            <person name="Wu L."/>
            <person name="Ma J."/>
        </authorList>
    </citation>
    <scope>NUCLEOTIDE SEQUENCE [LARGE SCALE GENOMIC DNA]</scope>
    <source>
        <strain evidence="3">JCM 17130</strain>
    </source>
</reference>